<dbReference type="InterPro" id="IPR001296">
    <property type="entry name" value="Glyco_trans_1"/>
</dbReference>
<evidence type="ECO:0000259" key="1">
    <source>
        <dbReference type="Pfam" id="PF00534"/>
    </source>
</evidence>
<dbReference type="Pfam" id="PF00534">
    <property type="entry name" value="Glycos_transf_1"/>
    <property type="match status" value="1"/>
</dbReference>
<comment type="caution">
    <text evidence="2">The sequence shown here is derived from an EMBL/GenBank/DDBJ whole genome shotgun (WGS) entry which is preliminary data.</text>
</comment>
<dbReference type="SUPFAM" id="SSF53756">
    <property type="entry name" value="UDP-Glycosyltransferase/glycogen phosphorylase"/>
    <property type="match status" value="1"/>
</dbReference>
<dbReference type="CDD" id="cd03801">
    <property type="entry name" value="GT4_PimA-like"/>
    <property type="match status" value="1"/>
</dbReference>
<dbReference type="GO" id="GO:0016757">
    <property type="term" value="F:glycosyltransferase activity"/>
    <property type="evidence" value="ECO:0007669"/>
    <property type="project" value="InterPro"/>
</dbReference>
<dbReference type="AlphaFoldDB" id="A0A9D1PKN0"/>
<organism evidence="2 3">
    <name type="scientific">Candidatus Butyricicoccus avistercoris</name>
    <dbReference type="NCBI Taxonomy" id="2838518"/>
    <lineage>
        <taxon>Bacteria</taxon>
        <taxon>Bacillati</taxon>
        <taxon>Bacillota</taxon>
        <taxon>Clostridia</taxon>
        <taxon>Eubacteriales</taxon>
        <taxon>Butyricicoccaceae</taxon>
        <taxon>Butyricicoccus</taxon>
    </lineage>
</organism>
<sequence>MNILHITTHLGGGVGKAISGIAIQAAQCGINSHRICLLQFPEKDEYIRKCRENGVLVQVFDSYIDWFTWAGVIVLSWWNHPEMSRFLVNLPRSDKPYILWSHINGVFYPTIPFWLTQAFDRVLFTSPWTMQNPIWTNEQQQKVSMMADVVYGMGQFIPDSFPKKLDYTQKDVFIVGYIGTLNYAKIHPQFALYCLAAVKKIPNIKFILVGDCDNKLKSDIYNMGLEQYVTFTGFVSNAVELLQSFDAFGYLLQPKHYGTTENALIEAMLCGVPVIARRQNVEQFIIPQQCGYLIETPDEYAQVLYDLYKQPKLREKIGKQAQQYIIRNYNTLQNLDVFHKACEKAIENKQGTRDFSYFGKNAWEWFLACLNEEDRMYFIQINKLLSSGNLEEQEKAKRMLIDCPSIFKEKRKSSLRHFYEIYSDNIELKRINMFL</sequence>
<feature type="domain" description="Glycosyl transferase family 1" evidence="1">
    <location>
        <begin position="170"/>
        <end position="323"/>
    </location>
</feature>
<reference evidence="2" key="1">
    <citation type="journal article" date="2021" name="PeerJ">
        <title>Extensive microbial diversity within the chicken gut microbiome revealed by metagenomics and culture.</title>
        <authorList>
            <person name="Gilroy R."/>
            <person name="Ravi A."/>
            <person name="Getino M."/>
            <person name="Pursley I."/>
            <person name="Horton D.L."/>
            <person name="Alikhan N.F."/>
            <person name="Baker D."/>
            <person name="Gharbi K."/>
            <person name="Hall N."/>
            <person name="Watson M."/>
            <person name="Adriaenssens E.M."/>
            <person name="Foster-Nyarko E."/>
            <person name="Jarju S."/>
            <person name="Secka A."/>
            <person name="Antonio M."/>
            <person name="Oren A."/>
            <person name="Chaudhuri R.R."/>
            <person name="La Ragione R."/>
            <person name="Hildebrand F."/>
            <person name="Pallen M.J."/>
        </authorList>
    </citation>
    <scope>NUCLEOTIDE SEQUENCE</scope>
    <source>
        <strain evidence="2">CHK193-4272</strain>
    </source>
</reference>
<evidence type="ECO:0000313" key="3">
    <source>
        <dbReference type="Proteomes" id="UP000886808"/>
    </source>
</evidence>
<accession>A0A9D1PKN0</accession>
<protein>
    <submittedName>
        <fullName evidence="2">Glycosyltransferase family 4 protein</fullName>
    </submittedName>
</protein>
<dbReference type="Gene3D" id="3.40.50.2000">
    <property type="entry name" value="Glycogen Phosphorylase B"/>
    <property type="match status" value="1"/>
</dbReference>
<gene>
    <name evidence="2" type="ORF">H9746_08400</name>
</gene>
<evidence type="ECO:0000313" key="2">
    <source>
        <dbReference type="EMBL" id="HIV62842.1"/>
    </source>
</evidence>
<reference evidence="2" key="2">
    <citation type="submission" date="2021-04" db="EMBL/GenBank/DDBJ databases">
        <authorList>
            <person name="Gilroy R."/>
        </authorList>
    </citation>
    <scope>NUCLEOTIDE SEQUENCE</scope>
    <source>
        <strain evidence="2">CHK193-4272</strain>
    </source>
</reference>
<dbReference type="Proteomes" id="UP000886808">
    <property type="component" value="Unassembled WGS sequence"/>
</dbReference>
<dbReference type="EMBL" id="DXIE01000049">
    <property type="protein sequence ID" value="HIV62842.1"/>
    <property type="molecule type" value="Genomic_DNA"/>
</dbReference>
<proteinExistence type="predicted"/>
<dbReference type="PANTHER" id="PTHR12526">
    <property type="entry name" value="GLYCOSYLTRANSFERASE"/>
    <property type="match status" value="1"/>
</dbReference>
<name>A0A9D1PKN0_9FIRM</name>